<evidence type="ECO:0000256" key="4">
    <source>
        <dbReference type="ARBA" id="ARBA00023136"/>
    </source>
</evidence>
<keyword evidence="2 6" id="KW-0812">Transmembrane</keyword>
<feature type="transmembrane region" description="Helical" evidence="6">
    <location>
        <begin position="48"/>
        <end position="67"/>
    </location>
</feature>
<evidence type="ECO:0000256" key="6">
    <source>
        <dbReference type="SAM" id="Phobius"/>
    </source>
</evidence>
<evidence type="ECO:0000259" key="7">
    <source>
        <dbReference type="Pfam" id="PF20684"/>
    </source>
</evidence>
<dbReference type="Pfam" id="PF20684">
    <property type="entry name" value="Fung_rhodopsin"/>
    <property type="match status" value="1"/>
</dbReference>
<keyword evidence="3 6" id="KW-1133">Transmembrane helix</keyword>
<organism evidence="8 9">
    <name type="scientific">Lophiotrema nucula</name>
    <dbReference type="NCBI Taxonomy" id="690887"/>
    <lineage>
        <taxon>Eukaryota</taxon>
        <taxon>Fungi</taxon>
        <taxon>Dikarya</taxon>
        <taxon>Ascomycota</taxon>
        <taxon>Pezizomycotina</taxon>
        <taxon>Dothideomycetes</taxon>
        <taxon>Pleosporomycetidae</taxon>
        <taxon>Pleosporales</taxon>
        <taxon>Lophiotremataceae</taxon>
        <taxon>Lophiotrema</taxon>
    </lineage>
</organism>
<evidence type="ECO:0000313" key="8">
    <source>
        <dbReference type="EMBL" id="KAF2107987.1"/>
    </source>
</evidence>
<evidence type="ECO:0000256" key="1">
    <source>
        <dbReference type="ARBA" id="ARBA00004141"/>
    </source>
</evidence>
<evidence type="ECO:0000313" key="9">
    <source>
        <dbReference type="Proteomes" id="UP000799770"/>
    </source>
</evidence>
<proteinExistence type="inferred from homology"/>
<feature type="domain" description="Rhodopsin" evidence="7">
    <location>
        <begin position="32"/>
        <end position="276"/>
    </location>
</feature>
<dbReference type="Proteomes" id="UP000799770">
    <property type="component" value="Unassembled WGS sequence"/>
</dbReference>
<feature type="transmembrane region" description="Helical" evidence="6">
    <location>
        <begin position="16"/>
        <end position="36"/>
    </location>
</feature>
<gene>
    <name evidence="8" type="ORF">BDV96DRAFT_672450</name>
</gene>
<protein>
    <recommendedName>
        <fullName evidence="7">Rhodopsin domain-containing protein</fullName>
    </recommendedName>
</protein>
<dbReference type="OrthoDB" id="5329176at2759"/>
<comment type="similarity">
    <text evidence="5">Belongs to the SAT4 family.</text>
</comment>
<feature type="transmembrane region" description="Helical" evidence="6">
    <location>
        <begin position="98"/>
        <end position="121"/>
    </location>
</feature>
<accession>A0A6A5YNN8</accession>
<dbReference type="EMBL" id="ML977350">
    <property type="protein sequence ID" value="KAF2107987.1"/>
    <property type="molecule type" value="Genomic_DNA"/>
</dbReference>
<dbReference type="PANTHER" id="PTHR33048:SF47">
    <property type="entry name" value="INTEGRAL MEMBRANE PROTEIN-RELATED"/>
    <property type="match status" value="1"/>
</dbReference>
<comment type="subcellular location">
    <subcellularLocation>
        <location evidence="1">Membrane</location>
        <topology evidence="1">Multi-pass membrane protein</topology>
    </subcellularLocation>
</comment>
<evidence type="ECO:0000256" key="5">
    <source>
        <dbReference type="ARBA" id="ARBA00038359"/>
    </source>
</evidence>
<sequence length="368" mass="40664">MAPIQAPAHNSGDSTLAVSGLVIGLAVVSCALRFYTRLFTKSGLASDDWLILAAVIATLATAAMLLWGNAVDPDGLWVSENTNTDYVYTSRDVFYLKLAFATSVFYFTIAGATKLGILLMYYRIFNISTSFRYQLFVTSGLVIGWWVGCTVATLTNCIPLKWSWINSFADLRYCFNYNDFWMASGACEVFLDVLILTMPVSVVIRMRLSLKRKLTVLGIFLLGGFTLVTGLIRVILGYPRGSRVPSYSNTEVWTTVHTGMEIVCASLPIFKPLVKRVAKSYLVTKISTLSVRRQKDEVARSSKETSMSAGRDELVGVCPTNNDAQQATYQLSDVRIVEEGDASLTAQWIAYIYHGDKGDADSSVCWHV</sequence>
<feature type="transmembrane region" description="Helical" evidence="6">
    <location>
        <begin position="180"/>
        <end position="204"/>
    </location>
</feature>
<evidence type="ECO:0000256" key="2">
    <source>
        <dbReference type="ARBA" id="ARBA00022692"/>
    </source>
</evidence>
<keyword evidence="9" id="KW-1185">Reference proteome</keyword>
<keyword evidence="4 6" id="KW-0472">Membrane</keyword>
<feature type="transmembrane region" description="Helical" evidence="6">
    <location>
        <begin position="133"/>
        <end position="154"/>
    </location>
</feature>
<dbReference type="PANTHER" id="PTHR33048">
    <property type="entry name" value="PTH11-LIKE INTEGRAL MEMBRANE PROTEIN (AFU_ORTHOLOGUE AFUA_5G11245)"/>
    <property type="match status" value="1"/>
</dbReference>
<feature type="transmembrane region" description="Helical" evidence="6">
    <location>
        <begin position="216"/>
        <end position="236"/>
    </location>
</feature>
<name>A0A6A5YNN8_9PLEO</name>
<dbReference type="GO" id="GO:0016020">
    <property type="term" value="C:membrane"/>
    <property type="evidence" value="ECO:0007669"/>
    <property type="project" value="UniProtKB-SubCell"/>
</dbReference>
<evidence type="ECO:0000256" key="3">
    <source>
        <dbReference type="ARBA" id="ARBA00022989"/>
    </source>
</evidence>
<reference evidence="8" key="1">
    <citation type="journal article" date="2020" name="Stud. Mycol.">
        <title>101 Dothideomycetes genomes: a test case for predicting lifestyles and emergence of pathogens.</title>
        <authorList>
            <person name="Haridas S."/>
            <person name="Albert R."/>
            <person name="Binder M."/>
            <person name="Bloem J."/>
            <person name="Labutti K."/>
            <person name="Salamov A."/>
            <person name="Andreopoulos B."/>
            <person name="Baker S."/>
            <person name="Barry K."/>
            <person name="Bills G."/>
            <person name="Bluhm B."/>
            <person name="Cannon C."/>
            <person name="Castanera R."/>
            <person name="Culley D."/>
            <person name="Daum C."/>
            <person name="Ezra D."/>
            <person name="Gonzalez J."/>
            <person name="Henrissat B."/>
            <person name="Kuo A."/>
            <person name="Liang C."/>
            <person name="Lipzen A."/>
            <person name="Lutzoni F."/>
            <person name="Magnuson J."/>
            <person name="Mondo S."/>
            <person name="Nolan M."/>
            <person name="Ohm R."/>
            <person name="Pangilinan J."/>
            <person name="Park H.-J."/>
            <person name="Ramirez L."/>
            <person name="Alfaro M."/>
            <person name="Sun H."/>
            <person name="Tritt A."/>
            <person name="Yoshinaga Y."/>
            <person name="Zwiers L.-H."/>
            <person name="Turgeon B."/>
            <person name="Goodwin S."/>
            <person name="Spatafora J."/>
            <person name="Crous P."/>
            <person name="Grigoriev I."/>
        </authorList>
    </citation>
    <scope>NUCLEOTIDE SEQUENCE</scope>
    <source>
        <strain evidence="8">CBS 627.86</strain>
    </source>
</reference>
<dbReference type="InterPro" id="IPR052337">
    <property type="entry name" value="SAT4-like"/>
</dbReference>
<dbReference type="InterPro" id="IPR049326">
    <property type="entry name" value="Rhodopsin_dom_fungi"/>
</dbReference>
<dbReference type="AlphaFoldDB" id="A0A6A5YNN8"/>